<evidence type="ECO:0000313" key="2">
    <source>
        <dbReference type="Proteomes" id="UP000054217"/>
    </source>
</evidence>
<dbReference type="InParanoid" id="A0A0C3JVK2"/>
<dbReference type="EMBL" id="KN831988">
    <property type="protein sequence ID" value="KIO01462.1"/>
    <property type="molecule type" value="Genomic_DNA"/>
</dbReference>
<organism evidence="1 2">
    <name type="scientific">Pisolithus tinctorius Marx 270</name>
    <dbReference type="NCBI Taxonomy" id="870435"/>
    <lineage>
        <taxon>Eukaryota</taxon>
        <taxon>Fungi</taxon>
        <taxon>Dikarya</taxon>
        <taxon>Basidiomycota</taxon>
        <taxon>Agaricomycotina</taxon>
        <taxon>Agaricomycetes</taxon>
        <taxon>Agaricomycetidae</taxon>
        <taxon>Boletales</taxon>
        <taxon>Sclerodermatineae</taxon>
        <taxon>Pisolithaceae</taxon>
        <taxon>Pisolithus</taxon>
    </lineage>
</organism>
<name>A0A0C3JVK2_PISTI</name>
<evidence type="ECO:0000313" key="1">
    <source>
        <dbReference type="EMBL" id="KIO01462.1"/>
    </source>
</evidence>
<sequence>MRPADKGEQCENTGAGLEDLSHSADLSCSVDSDSHWFQLNVSGGARALENPGVNNAQDVDVRKAKIVIPTFAYFSEGSLDRETMRQVTCAEHGVSALPFCVNPMPIH</sequence>
<protein>
    <submittedName>
        <fullName evidence="1">Uncharacterized protein</fullName>
    </submittedName>
</protein>
<reference evidence="1 2" key="1">
    <citation type="submission" date="2014-04" db="EMBL/GenBank/DDBJ databases">
        <authorList>
            <consortium name="DOE Joint Genome Institute"/>
            <person name="Kuo A."/>
            <person name="Kohler A."/>
            <person name="Costa M.D."/>
            <person name="Nagy L.G."/>
            <person name="Floudas D."/>
            <person name="Copeland A."/>
            <person name="Barry K.W."/>
            <person name="Cichocki N."/>
            <person name="Veneault-Fourrey C."/>
            <person name="LaButti K."/>
            <person name="Lindquist E.A."/>
            <person name="Lipzen A."/>
            <person name="Lundell T."/>
            <person name="Morin E."/>
            <person name="Murat C."/>
            <person name="Sun H."/>
            <person name="Tunlid A."/>
            <person name="Henrissat B."/>
            <person name="Grigoriev I.V."/>
            <person name="Hibbett D.S."/>
            <person name="Martin F."/>
            <person name="Nordberg H.P."/>
            <person name="Cantor M.N."/>
            <person name="Hua S.X."/>
        </authorList>
    </citation>
    <scope>NUCLEOTIDE SEQUENCE [LARGE SCALE GENOMIC DNA]</scope>
    <source>
        <strain evidence="1 2">Marx 270</strain>
    </source>
</reference>
<dbReference type="Proteomes" id="UP000054217">
    <property type="component" value="Unassembled WGS sequence"/>
</dbReference>
<proteinExistence type="predicted"/>
<dbReference type="OrthoDB" id="10392343at2759"/>
<accession>A0A0C3JVK2</accession>
<gene>
    <name evidence="1" type="ORF">M404DRAFT_1003168</name>
</gene>
<dbReference type="AlphaFoldDB" id="A0A0C3JVK2"/>
<reference evidence="2" key="2">
    <citation type="submission" date="2015-01" db="EMBL/GenBank/DDBJ databases">
        <title>Evolutionary Origins and Diversification of the Mycorrhizal Mutualists.</title>
        <authorList>
            <consortium name="DOE Joint Genome Institute"/>
            <consortium name="Mycorrhizal Genomics Consortium"/>
            <person name="Kohler A."/>
            <person name="Kuo A."/>
            <person name="Nagy L.G."/>
            <person name="Floudas D."/>
            <person name="Copeland A."/>
            <person name="Barry K.W."/>
            <person name="Cichocki N."/>
            <person name="Veneault-Fourrey C."/>
            <person name="LaButti K."/>
            <person name="Lindquist E.A."/>
            <person name="Lipzen A."/>
            <person name="Lundell T."/>
            <person name="Morin E."/>
            <person name="Murat C."/>
            <person name="Riley R."/>
            <person name="Ohm R."/>
            <person name="Sun H."/>
            <person name="Tunlid A."/>
            <person name="Henrissat B."/>
            <person name="Grigoriev I.V."/>
            <person name="Hibbett D.S."/>
            <person name="Martin F."/>
        </authorList>
    </citation>
    <scope>NUCLEOTIDE SEQUENCE [LARGE SCALE GENOMIC DNA]</scope>
    <source>
        <strain evidence="2">Marx 270</strain>
    </source>
</reference>
<keyword evidence="2" id="KW-1185">Reference proteome</keyword>
<dbReference type="HOGENOM" id="CLU_2211055_0_0_1"/>